<dbReference type="Proteomes" id="UP000800036">
    <property type="component" value="Unassembled WGS sequence"/>
</dbReference>
<keyword evidence="2" id="KW-0521">NADP</keyword>
<proteinExistence type="inferred from homology"/>
<dbReference type="Gene3D" id="3.40.50.720">
    <property type="entry name" value="NAD(P)-binding Rossmann-like Domain"/>
    <property type="match status" value="1"/>
</dbReference>
<dbReference type="PRINTS" id="PR00081">
    <property type="entry name" value="GDHRDH"/>
</dbReference>
<sequence>MSSSTEYNLSGKTILITGASSGIGRSTALELARTSPSLKLILTALGDDVAVLVKQLDVSRKADIDAFWQELEKEEGFKDVGVLVNNARFISGVERPPDVPREVIESVYKTNVMGVIHMTQAALAVFRKRLEGGKGDIVMLGSIARRQAYVGGTIYCSSKAAIQAFGESLRKEVVDTRIRIMTVDPGQAPIEFNDIRHRGDREKADAVYAINVFAVGRRENVVVMDTLLYPSH</sequence>
<evidence type="ECO:0000256" key="3">
    <source>
        <dbReference type="ARBA" id="ARBA00023002"/>
    </source>
</evidence>
<evidence type="ECO:0000256" key="2">
    <source>
        <dbReference type="ARBA" id="ARBA00022857"/>
    </source>
</evidence>
<dbReference type="AlphaFoldDB" id="A0A6A5UVH8"/>
<dbReference type="InterPro" id="IPR020904">
    <property type="entry name" value="Sc_DH/Rdtase_CS"/>
</dbReference>
<dbReference type="PRINTS" id="PR00080">
    <property type="entry name" value="SDRFAMILY"/>
</dbReference>
<dbReference type="InterPro" id="IPR002347">
    <property type="entry name" value="SDR_fam"/>
</dbReference>
<evidence type="ECO:0000313" key="5">
    <source>
        <dbReference type="EMBL" id="KAF1968708.1"/>
    </source>
</evidence>
<dbReference type="InterPro" id="IPR036291">
    <property type="entry name" value="NAD(P)-bd_dom_sf"/>
</dbReference>
<accession>A0A6A5UVH8</accession>
<dbReference type="PANTHER" id="PTHR42901">
    <property type="entry name" value="ALCOHOL DEHYDROGENASE"/>
    <property type="match status" value="1"/>
</dbReference>
<dbReference type="SUPFAM" id="SSF51735">
    <property type="entry name" value="NAD(P)-binding Rossmann-fold domains"/>
    <property type="match status" value="1"/>
</dbReference>
<dbReference type="PROSITE" id="PS00061">
    <property type="entry name" value="ADH_SHORT"/>
    <property type="match status" value="1"/>
</dbReference>
<keyword evidence="3" id="KW-0560">Oxidoreductase</keyword>
<evidence type="ECO:0000256" key="4">
    <source>
        <dbReference type="RuleBase" id="RU000363"/>
    </source>
</evidence>
<dbReference type="GO" id="GO:0016491">
    <property type="term" value="F:oxidoreductase activity"/>
    <property type="evidence" value="ECO:0007669"/>
    <property type="project" value="UniProtKB-KW"/>
</dbReference>
<dbReference type="EMBL" id="ML976717">
    <property type="protein sequence ID" value="KAF1968708.1"/>
    <property type="molecule type" value="Genomic_DNA"/>
</dbReference>
<evidence type="ECO:0000313" key="6">
    <source>
        <dbReference type="Proteomes" id="UP000800036"/>
    </source>
</evidence>
<evidence type="ECO:0000256" key="1">
    <source>
        <dbReference type="ARBA" id="ARBA00006484"/>
    </source>
</evidence>
<dbReference type="Pfam" id="PF00106">
    <property type="entry name" value="adh_short"/>
    <property type="match status" value="1"/>
</dbReference>
<reference evidence="5" key="1">
    <citation type="journal article" date="2020" name="Stud. Mycol.">
        <title>101 Dothideomycetes genomes: a test case for predicting lifestyles and emergence of pathogens.</title>
        <authorList>
            <person name="Haridas S."/>
            <person name="Albert R."/>
            <person name="Binder M."/>
            <person name="Bloem J."/>
            <person name="Labutti K."/>
            <person name="Salamov A."/>
            <person name="Andreopoulos B."/>
            <person name="Baker S."/>
            <person name="Barry K."/>
            <person name="Bills G."/>
            <person name="Bluhm B."/>
            <person name="Cannon C."/>
            <person name="Castanera R."/>
            <person name="Culley D."/>
            <person name="Daum C."/>
            <person name="Ezra D."/>
            <person name="Gonzalez J."/>
            <person name="Henrissat B."/>
            <person name="Kuo A."/>
            <person name="Liang C."/>
            <person name="Lipzen A."/>
            <person name="Lutzoni F."/>
            <person name="Magnuson J."/>
            <person name="Mondo S."/>
            <person name="Nolan M."/>
            <person name="Ohm R."/>
            <person name="Pangilinan J."/>
            <person name="Park H.-J."/>
            <person name="Ramirez L."/>
            <person name="Alfaro M."/>
            <person name="Sun H."/>
            <person name="Tritt A."/>
            <person name="Yoshinaga Y."/>
            <person name="Zwiers L.-H."/>
            <person name="Turgeon B."/>
            <person name="Goodwin S."/>
            <person name="Spatafora J."/>
            <person name="Crous P."/>
            <person name="Grigoriev I."/>
        </authorList>
    </citation>
    <scope>NUCLEOTIDE SEQUENCE</scope>
    <source>
        <strain evidence="5">CBS 107.79</strain>
    </source>
</reference>
<dbReference type="OrthoDB" id="6251714at2759"/>
<dbReference type="PANTHER" id="PTHR42901:SF1">
    <property type="entry name" value="ALCOHOL DEHYDROGENASE"/>
    <property type="match status" value="1"/>
</dbReference>
<comment type="similarity">
    <text evidence="1 4">Belongs to the short-chain dehydrogenases/reductases (SDR) family.</text>
</comment>
<organism evidence="5 6">
    <name type="scientific">Bimuria novae-zelandiae CBS 107.79</name>
    <dbReference type="NCBI Taxonomy" id="1447943"/>
    <lineage>
        <taxon>Eukaryota</taxon>
        <taxon>Fungi</taxon>
        <taxon>Dikarya</taxon>
        <taxon>Ascomycota</taxon>
        <taxon>Pezizomycotina</taxon>
        <taxon>Dothideomycetes</taxon>
        <taxon>Pleosporomycetidae</taxon>
        <taxon>Pleosporales</taxon>
        <taxon>Massarineae</taxon>
        <taxon>Didymosphaeriaceae</taxon>
        <taxon>Bimuria</taxon>
    </lineage>
</organism>
<keyword evidence="6" id="KW-1185">Reference proteome</keyword>
<gene>
    <name evidence="5" type="ORF">BU23DRAFT_583080</name>
</gene>
<protein>
    <submittedName>
        <fullName evidence="5">NAD(P)-binding protein</fullName>
    </submittedName>
</protein>
<name>A0A6A5UVH8_9PLEO</name>